<dbReference type="Proteomes" id="UP000325395">
    <property type="component" value="Unassembled WGS sequence"/>
</dbReference>
<name>A0ABQ6X2S2_9EURO</name>
<evidence type="ECO:0000313" key="2">
    <source>
        <dbReference type="Proteomes" id="UP000325395"/>
    </source>
</evidence>
<accession>A0ABQ6X2S2</accession>
<gene>
    <name evidence="1" type="ORF">BDV36DRAFT_242974</name>
</gene>
<organism evidence="1 2">
    <name type="scientific">Aspergillus pseudocaelatus</name>
    <dbReference type="NCBI Taxonomy" id="1825620"/>
    <lineage>
        <taxon>Eukaryota</taxon>
        <taxon>Fungi</taxon>
        <taxon>Dikarya</taxon>
        <taxon>Ascomycota</taxon>
        <taxon>Pezizomycotina</taxon>
        <taxon>Eurotiomycetes</taxon>
        <taxon>Eurotiomycetidae</taxon>
        <taxon>Eurotiales</taxon>
        <taxon>Aspergillaceae</taxon>
        <taxon>Aspergillus</taxon>
        <taxon>Aspergillus subgen. Circumdati</taxon>
    </lineage>
</organism>
<evidence type="ECO:0000313" key="1">
    <source>
        <dbReference type="EMBL" id="KAE8423640.1"/>
    </source>
</evidence>
<keyword evidence="2" id="KW-1185">Reference proteome</keyword>
<reference evidence="1 2" key="1">
    <citation type="submission" date="2019-04" db="EMBL/GenBank/DDBJ databases">
        <authorList>
            <consortium name="DOE Joint Genome Institute"/>
            <person name="Mondo S."/>
            <person name="Kjaerbolling I."/>
            <person name="Vesth T."/>
            <person name="Frisvad J.C."/>
            <person name="Nybo J.L."/>
            <person name="Theobald S."/>
            <person name="Kildgaard S."/>
            <person name="Isbrandt T."/>
            <person name="Kuo A."/>
            <person name="Sato A."/>
            <person name="Lyhne E.K."/>
            <person name="Kogle M.E."/>
            <person name="Wiebenga A."/>
            <person name="Kun R.S."/>
            <person name="Lubbers R.J."/>
            <person name="Makela M.R."/>
            <person name="Barry K."/>
            <person name="Chovatia M."/>
            <person name="Clum A."/>
            <person name="Daum C."/>
            <person name="Haridas S."/>
            <person name="He G."/>
            <person name="LaButti K."/>
            <person name="Lipzen A."/>
            <person name="Riley R."/>
            <person name="Salamov A."/>
            <person name="Simmons B.A."/>
            <person name="Magnuson J.K."/>
            <person name="Henrissat B."/>
            <person name="Mortensen U.H."/>
            <person name="Larsen T.O."/>
            <person name="Devries R.P."/>
            <person name="Grigoriev I.V."/>
            <person name="Machida M."/>
            <person name="Baker S.E."/>
            <person name="Andersen M.R."/>
            <person name="Cantor M.N."/>
            <person name="Hua S.X."/>
        </authorList>
    </citation>
    <scope>NUCLEOTIDE SEQUENCE [LARGE SCALE GENOMIC DNA]</scope>
    <source>
        <strain evidence="1 2">CBS 117616</strain>
    </source>
</reference>
<proteinExistence type="predicted"/>
<dbReference type="EMBL" id="ML735688">
    <property type="protein sequence ID" value="KAE8423640.1"/>
    <property type="molecule type" value="Genomic_DNA"/>
</dbReference>
<sequence>MLRILSRIARSLGLVVVDITIVKYRRGKLWTLRSTFPLDQETAEIDTVLNADSQSIPVENASSSRGSIEKN</sequence>
<protein>
    <submittedName>
        <fullName evidence="1">Uncharacterized protein</fullName>
    </submittedName>
</protein>